<evidence type="ECO:0000313" key="7">
    <source>
        <dbReference type="EMBL" id="PHH73172.1"/>
    </source>
</evidence>
<feature type="coiled-coil region" evidence="4">
    <location>
        <begin position="158"/>
        <end position="196"/>
    </location>
</feature>
<evidence type="ECO:0000259" key="6">
    <source>
        <dbReference type="Pfam" id="PF01765"/>
    </source>
</evidence>
<feature type="domain" description="Ribosome recycling factor" evidence="6">
    <location>
        <begin position="70"/>
        <end position="231"/>
    </location>
</feature>
<dbReference type="Gene3D" id="3.30.1360.40">
    <property type="match status" value="1"/>
</dbReference>
<evidence type="ECO:0000256" key="5">
    <source>
        <dbReference type="SAM" id="MobiDB-lite"/>
    </source>
</evidence>
<dbReference type="InterPro" id="IPR023584">
    <property type="entry name" value="Ribosome_recyc_fac_dom"/>
</dbReference>
<proteinExistence type="inferred from homology"/>
<evidence type="ECO:0000256" key="4">
    <source>
        <dbReference type="SAM" id="Coils"/>
    </source>
</evidence>
<keyword evidence="2" id="KW-0648">Protein biosynthesis</keyword>
<dbReference type="Proteomes" id="UP000224854">
    <property type="component" value="Unassembled WGS sequence"/>
</dbReference>
<dbReference type="GO" id="GO:0043023">
    <property type="term" value="F:ribosomal large subunit binding"/>
    <property type="evidence" value="ECO:0007669"/>
    <property type="project" value="TreeGrafter"/>
</dbReference>
<evidence type="ECO:0000256" key="1">
    <source>
        <dbReference type="ARBA" id="ARBA00005912"/>
    </source>
</evidence>
<gene>
    <name evidence="7" type="ORF">CDD82_5617</name>
</gene>
<dbReference type="SUPFAM" id="SSF55194">
    <property type="entry name" value="Ribosome recycling factor, RRF"/>
    <property type="match status" value="1"/>
</dbReference>
<accession>A0A2C5Z0M5</accession>
<protein>
    <recommendedName>
        <fullName evidence="6">Ribosome recycling factor domain-containing protein</fullName>
    </recommendedName>
</protein>
<dbReference type="PANTHER" id="PTHR20982">
    <property type="entry name" value="RIBOSOME RECYCLING FACTOR"/>
    <property type="match status" value="1"/>
</dbReference>
<comment type="function">
    <text evidence="3">Necessary for protein synthesis in mitochondria. Functions as a ribosome recycling factor in mitochondria.</text>
</comment>
<dbReference type="InterPro" id="IPR002661">
    <property type="entry name" value="Ribosome_recyc_fac"/>
</dbReference>
<dbReference type="EMBL" id="NJEU01000525">
    <property type="protein sequence ID" value="PHH73172.1"/>
    <property type="molecule type" value="Genomic_DNA"/>
</dbReference>
<keyword evidence="8" id="KW-1185">Reference proteome</keyword>
<dbReference type="GO" id="GO:0006412">
    <property type="term" value="P:translation"/>
    <property type="evidence" value="ECO:0007669"/>
    <property type="project" value="UniProtKB-KW"/>
</dbReference>
<evidence type="ECO:0000256" key="2">
    <source>
        <dbReference type="ARBA" id="ARBA00022917"/>
    </source>
</evidence>
<feature type="region of interest" description="Disordered" evidence="5">
    <location>
        <begin position="1"/>
        <end position="50"/>
    </location>
</feature>
<evidence type="ECO:0000313" key="8">
    <source>
        <dbReference type="Proteomes" id="UP000224854"/>
    </source>
</evidence>
<name>A0A2C5Z0M5_9HYPO</name>
<comment type="similarity">
    <text evidence="1">Belongs to the RRF family.</text>
</comment>
<dbReference type="Gene3D" id="1.10.132.20">
    <property type="entry name" value="Ribosome-recycling factor"/>
    <property type="match status" value="1"/>
</dbReference>
<sequence length="235" mass="26837">MAAAQNAVEPFSTSSRRLKKRRVLAPIANNGPSDKEAQDNTPTAEQQATEALDPEQVRLLFKQCGQRFTQEMQTTVTGGRFNPLTLGALRVTLSNKQTAPLSELAEIVPRGGRTVSLLLHDAAYAHPIMSAIQSSKQYNQQPQRVPDNELELILKIELERKEDVVRRIKQTAQAWRQEVRNKRHGHEKKIKEWQRTRVLLADDVRRGDKMMQKVQDETMKEIDGHEAKCIKQLER</sequence>
<organism evidence="7 8">
    <name type="scientific">Ophiocordyceps australis</name>
    <dbReference type="NCBI Taxonomy" id="1399860"/>
    <lineage>
        <taxon>Eukaryota</taxon>
        <taxon>Fungi</taxon>
        <taxon>Dikarya</taxon>
        <taxon>Ascomycota</taxon>
        <taxon>Pezizomycotina</taxon>
        <taxon>Sordariomycetes</taxon>
        <taxon>Hypocreomycetidae</taxon>
        <taxon>Hypocreales</taxon>
        <taxon>Ophiocordycipitaceae</taxon>
        <taxon>Ophiocordyceps</taxon>
    </lineage>
</organism>
<dbReference type="GO" id="GO:0005739">
    <property type="term" value="C:mitochondrion"/>
    <property type="evidence" value="ECO:0007669"/>
    <property type="project" value="TreeGrafter"/>
</dbReference>
<dbReference type="PANTHER" id="PTHR20982:SF3">
    <property type="entry name" value="MITOCHONDRIAL RIBOSOME RECYCLING FACTOR PSEUDO 1"/>
    <property type="match status" value="1"/>
</dbReference>
<dbReference type="InterPro" id="IPR036191">
    <property type="entry name" value="RRF_sf"/>
</dbReference>
<dbReference type="Pfam" id="PF01765">
    <property type="entry name" value="RRF"/>
    <property type="match status" value="1"/>
</dbReference>
<keyword evidence="4" id="KW-0175">Coiled coil</keyword>
<comment type="caution">
    <text evidence="7">The sequence shown here is derived from an EMBL/GenBank/DDBJ whole genome shotgun (WGS) entry which is preliminary data.</text>
</comment>
<dbReference type="AlphaFoldDB" id="A0A2C5Z0M5"/>
<reference evidence="7 8" key="1">
    <citation type="submission" date="2017-06" db="EMBL/GenBank/DDBJ databases">
        <title>Ant-infecting Ophiocordyceps genomes reveal a high diversity of potential behavioral manipulation genes and a possible major role for enterotoxins.</title>
        <authorList>
            <person name="De Bekker C."/>
            <person name="Evans H.C."/>
            <person name="Brachmann A."/>
            <person name="Hughes D.P."/>
        </authorList>
    </citation>
    <scope>NUCLEOTIDE SEQUENCE [LARGE SCALE GENOMIC DNA]</scope>
    <source>
        <strain evidence="7 8">1348a</strain>
    </source>
</reference>
<dbReference type="OrthoDB" id="407355at2759"/>
<feature type="compositionally biased region" description="Polar residues" evidence="5">
    <location>
        <begin position="39"/>
        <end position="49"/>
    </location>
</feature>
<evidence type="ECO:0000256" key="3">
    <source>
        <dbReference type="ARBA" id="ARBA00024909"/>
    </source>
</evidence>